<dbReference type="AlphaFoldDB" id="A0A9X2I8V8"/>
<dbReference type="SUPFAM" id="SSF101801">
    <property type="entry name" value="Surface presentation of antigens (SPOA)"/>
    <property type="match status" value="1"/>
</dbReference>
<reference evidence="2" key="1">
    <citation type="submission" date="2021-11" db="EMBL/GenBank/DDBJ databases">
        <title>Legionella maioricencis sp. nov., a new species isolated from hot water samples in Mallorca.</title>
        <authorList>
            <person name="Crespi S."/>
            <person name="Drasar V."/>
            <person name="Salva-Serra F."/>
            <person name="Jaen-Luchoro D."/>
            <person name="Pineiro-Iglesias B."/>
            <person name="Aliaga F."/>
            <person name="Fernandez-Juarez V."/>
            <person name="Coll G."/>
            <person name="Moore E.R.B."/>
            <person name="Bennasar-Figueras A."/>
        </authorList>
    </citation>
    <scope>NUCLEOTIDE SEQUENCE</scope>
    <source>
        <strain evidence="2">HCPI-6</strain>
    </source>
</reference>
<proteinExistence type="predicted"/>
<evidence type="ECO:0000313" key="3">
    <source>
        <dbReference type="Proteomes" id="UP001139721"/>
    </source>
</evidence>
<dbReference type="InterPro" id="IPR036429">
    <property type="entry name" value="SpoA-like_sf"/>
</dbReference>
<organism evidence="2 3">
    <name type="scientific">Legionella maioricensis</name>
    <dbReference type="NCBI Taxonomy" id="2896528"/>
    <lineage>
        <taxon>Bacteria</taxon>
        <taxon>Pseudomonadati</taxon>
        <taxon>Pseudomonadota</taxon>
        <taxon>Gammaproteobacteria</taxon>
        <taxon>Legionellales</taxon>
        <taxon>Legionellaceae</taxon>
        <taxon>Legionella</taxon>
    </lineage>
</organism>
<keyword evidence="3" id="KW-1185">Reference proteome</keyword>
<dbReference type="RefSeq" id="WP_250421423.1">
    <property type="nucleotide sequence ID" value="NZ_JAJKBJ010000001.1"/>
</dbReference>
<dbReference type="EMBL" id="JAJKBJ010000001">
    <property type="protein sequence ID" value="MCL9682640.1"/>
    <property type="molecule type" value="Genomic_DNA"/>
</dbReference>
<feature type="domain" description="Flagellar motor switch protein FliN-like C-terminal" evidence="1">
    <location>
        <begin position="172"/>
        <end position="230"/>
    </location>
</feature>
<protein>
    <submittedName>
        <fullName evidence="2">FliM/FliN family flagellar motor C-terminal domain-containing protein</fullName>
    </submittedName>
</protein>
<keyword evidence="2" id="KW-0966">Cell projection</keyword>
<keyword evidence="2" id="KW-0282">Flagellum</keyword>
<dbReference type="Pfam" id="PF01052">
    <property type="entry name" value="FliMN_C"/>
    <property type="match status" value="1"/>
</dbReference>
<accession>A0A9X2I8V8</accession>
<evidence type="ECO:0000259" key="1">
    <source>
        <dbReference type="Pfam" id="PF01052"/>
    </source>
</evidence>
<dbReference type="Proteomes" id="UP001139721">
    <property type="component" value="Unassembled WGS sequence"/>
</dbReference>
<name>A0A9X2I8V8_9GAMM</name>
<gene>
    <name evidence="2" type="ORF">LOX96_00885</name>
</gene>
<evidence type="ECO:0000313" key="2">
    <source>
        <dbReference type="EMBL" id="MCL9682640.1"/>
    </source>
</evidence>
<sequence>MIKPYRLINSFEMGQLNQHFTQVIRSWSNEYARTPLIMNLAPPPDNYSINNGLHILTEKDPLAIIEKHYIGIFNQILFGENEPCFNSVSQELMYILLYQLFKVEHCVIEEVVQPSPNWFYRGSTCLILTLSINQNNVTIILNPDWVYQCLSPNETLKNNLCPLDEALAEQTLALNLELLPLNISIKQLLNIQAGDVIVTEHPITTPLRLTRNNQVLAQTELGQSSHYKSILLKRFS</sequence>
<dbReference type="Gene3D" id="2.30.330.10">
    <property type="entry name" value="SpoA-like"/>
    <property type="match status" value="1"/>
</dbReference>
<dbReference type="InterPro" id="IPR001543">
    <property type="entry name" value="FliN-like_C"/>
</dbReference>
<keyword evidence="2" id="KW-0969">Cilium</keyword>
<comment type="caution">
    <text evidence="2">The sequence shown here is derived from an EMBL/GenBank/DDBJ whole genome shotgun (WGS) entry which is preliminary data.</text>
</comment>